<dbReference type="InterPro" id="IPR004358">
    <property type="entry name" value="Sig_transdc_His_kin-like_C"/>
</dbReference>
<feature type="transmembrane region" description="Helical" evidence="7">
    <location>
        <begin position="461"/>
        <end position="480"/>
    </location>
</feature>
<dbReference type="Proteomes" id="UP000032680">
    <property type="component" value="Unassembled WGS sequence"/>
</dbReference>
<evidence type="ECO:0000256" key="3">
    <source>
        <dbReference type="ARBA" id="ARBA00022553"/>
    </source>
</evidence>
<dbReference type="PRINTS" id="PR00344">
    <property type="entry name" value="BCTRLSENSOR"/>
</dbReference>
<organism evidence="10 11">
    <name type="scientific">Acidisphaera rubrifaciens HS-AP3</name>
    <dbReference type="NCBI Taxonomy" id="1231350"/>
    <lineage>
        <taxon>Bacteria</taxon>
        <taxon>Pseudomonadati</taxon>
        <taxon>Pseudomonadota</taxon>
        <taxon>Alphaproteobacteria</taxon>
        <taxon>Acetobacterales</taxon>
        <taxon>Acetobacteraceae</taxon>
        <taxon>Acidisphaera</taxon>
    </lineage>
</organism>
<keyword evidence="11" id="KW-1185">Reference proteome</keyword>
<evidence type="ECO:0000256" key="1">
    <source>
        <dbReference type="ARBA" id="ARBA00000085"/>
    </source>
</evidence>
<dbReference type="PROSITE" id="PS50109">
    <property type="entry name" value="HIS_KIN"/>
    <property type="match status" value="1"/>
</dbReference>
<dbReference type="Gene3D" id="1.10.287.130">
    <property type="match status" value="1"/>
</dbReference>
<dbReference type="OrthoDB" id="9801651at2"/>
<evidence type="ECO:0000256" key="7">
    <source>
        <dbReference type="SAM" id="Phobius"/>
    </source>
</evidence>
<dbReference type="InterPro" id="IPR001789">
    <property type="entry name" value="Sig_transdc_resp-reg_receiver"/>
</dbReference>
<feature type="transmembrane region" description="Helical" evidence="7">
    <location>
        <begin position="606"/>
        <end position="633"/>
    </location>
</feature>
<dbReference type="RefSeq" id="WP_048860223.1">
    <property type="nucleotide sequence ID" value="NZ_BANB01000091.1"/>
</dbReference>
<dbReference type="SMART" id="SM00448">
    <property type="entry name" value="REC"/>
    <property type="match status" value="1"/>
</dbReference>
<dbReference type="GO" id="GO:0005886">
    <property type="term" value="C:plasma membrane"/>
    <property type="evidence" value="ECO:0007669"/>
    <property type="project" value="TreeGrafter"/>
</dbReference>
<feature type="domain" description="Response regulatory" evidence="9">
    <location>
        <begin position="924"/>
        <end position="1038"/>
    </location>
</feature>
<reference evidence="10 11" key="1">
    <citation type="submission" date="2012-11" db="EMBL/GenBank/DDBJ databases">
        <title>Whole genome sequence of Acidisphaera rubrifaciens HS-AP3.</title>
        <authorList>
            <person name="Azuma Y."/>
            <person name="Higashiura N."/>
            <person name="Hirakawa H."/>
            <person name="Matsushita K."/>
        </authorList>
    </citation>
    <scope>NUCLEOTIDE SEQUENCE [LARGE SCALE GENOMIC DNA]</scope>
    <source>
        <strain evidence="10 11">HS-AP3</strain>
    </source>
</reference>
<dbReference type="EC" id="2.7.13.3" evidence="2"/>
<dbReference type="InterPro" id="IPR003594">
    <property type="entry name" value="HATPase_dom"/>
</dbReference>
<dbReference type="InterPro" id="IPR036097">
    <property type="entry name" value="HisK_dim/P_sf"/>
</dbReference>
<dbReference type="PROSITE" id="PS50110">
    <property type="entry name" value="RESPONSE_REGULATORY"/>
    <property type="match status" value="1"/>
</dbReference>
<feature type="modified residue" description="4-aspartylphosphate" evidence="6">
    <location>
        <position position="973"/>
    </location>
</feature>
<keyword evidence="5 10" id="KW-0418">Kinase</keyword>
<evidence type="ECO:0000313" key="10">
    <source>
        <dbReference type="EMBL" id="GAN76418.1"/>
    </source>
</evidence>
<feature type="transmembrane region" description="Helical" evidence="7">
    <location>
        <begin position="574"/>
        <end position="594"/>
    </location>
</feature>
<dbReference type="EMBL" id="BANB01000091">
    <property type="protein sequence ID" value="GAN76418.1"/>
    <property type="molecule type" value="Genomic_DNA"/>
</dbReference>
<comment type="caution">
    <text evidence="10">The sequence shown here is derived from an EMBL/GenBank/DDBJ whole genome shotgun (WGS) entry which is preliminary data.</text>
</comment>
<gene>
    <name evidence="10" type="ORF">Asru_0091_02</name>
</gene>
<sequence>MSAPLRPPLRIARVRRDYNRWVANQTLEDYALRFTAKSARRWSAWRVANTALGAVSFLALEAIGGTITVGYGFTNALAAIVAVSVLIFLVGAPISYYAARYGVDIDLLTRGAGFGYLGSTFTSLIYAGFTFIFFAIEAVILASALSLTFGIPPPVGYLLCAVAVVPLVTHGITFISRFQLWTQPLWIALHVIPFVAIGLHGEGTWANWTGYAGLSGTHGTFQLTAFGLAASVVFSLIAQIGEQVDFLRFIPVPPDGRRGAGWWCAVLGGGAGWIIPGALKMLAGSFLACLVLRTGLPAPDAVQPTQMYRVAYTYLLPSAPLAYGVAACFIVLSQLKINVTNAYAGSIAWSNFFSRLTHSHPGRVVWLVFNIAIALLLMNVGVYEAIEHTLAIYSDIAAAWVGALVADLVVNKPLGLSPRHIEFKRAHLYDFNPVGVGAMAAGCALSILLSLDMVGPRLHAFAPFLGFLLAFTVAPAIAAATRGRYYLARKPRAHWTQQSTLTCVICEHPFEPEDTAYCPAYAGPICSLCCSLDARCHDSCKPPRTRGANQIVAPFAALLPAAARRLLATTLGRFALTYALFLVTITILLLAIYGPTARAVPQAAPVIGVAFVKALIVLGLIAGVAAWLLVLALESRRVAQEETRRQTALLMAEIRAHRRTDAALQRAKEAAEAANIAKSRFVVGVSHELRTPLNAVLGYAQLIESDPAVPERRRDGLRVIRRSAEHLAALVEGLLDVSKIEAGRIDLYRDEVRLPELLDQLVNMFRLQAEGRGVRFVFERPAHLPEVVYTDERRLRQILINLLSNAIKFTREGQVTFAVAWRGELATFAITDTGVGIAAADLQRVFEPFQRIEARGAPAIPGVGLGLTITKLLTEIMGGQILVTSEPGRGSRFQVKLMLSEVVRPTRPPPRAPSWRGYVGRRLTVVAADDNDTHRALMRDILPPLGFILLEARDGAECLDLAGQFRPDLFLIDVSMPGMDGWAVARALRAAGHTDAPIIIVSANAGELRAPRPGAAHNDVLAKPFQIPVLLDKIGTLLRLVWIAEDDAPEDAPDTAAARRALERRHVEELRRLGAIGYMRGIRTRLDELDGELPAARPYLAQLRACVAEFRIDDFLAALDTAETR</sequence>
<dbReference type="InterPro" id="IPR036890">
    <property type="entry name" value="HATPase_C_sf"/>
</dbReference>
<feature type="transmembrane region" description="Helical" evidence="7">
    <location>
        <begin position="221"/>
        <end position="241"/>
    </location>
</feature>
<evidence type="ECO:0000259" key="9">
    <source>
        <dbReference type="PROSITE" id="PS50110"/>
    </source>
</evidence>
<dbReference type="SUPFAM" id="SSF55874">
    <property type="entry name" value="ATPase domain of HSP90 chaperone/DNA topoisomerase II/histidine kinase"/>
    <property type="match status" value="1"/>
</dbReference>
<feature type="transmembrane region" description="Helical" evidence="7">
    <location>
        <begin position="155"/>
        <end position="175"/>
    </location>
</feature>
<evidence type="ECO:0000256" key="2">
    <source>
        <dbReference type="ARBA" id="ARBA00012438"/>
    </source>
</evidence>
<evidence type="ECO:0000259" key="8">
    <source>
        <dbReference type="PROSITE" id="PS50109"/>
    </source>
</evidence>
<feature type="transmembrane region" description="Helical" evidence="7">
    <location>
        <begin position="120"/>
        <end position="149"/>
    </location>
</feature>
<dbReference type="FunFam" id="3.30.565.10:FF:000006">
    <property type="entry name" value="Sensor histidine kinase WalK"/>
    <property type="match status" value="1"/>
</dbReference>
<feature type="transmembrane region" description="Helical" evidence="7">
    <location>
        <begin position="311"/>
        <end position="332"/>
    </location>
</feature>
<feature type="transmembrane region" description="Helical" evidence="7">
    <location>
        <begin position="184"/>
        <end position="201"/>
    </location>
</feature>
<dbReference type="CDD" id="cd17546">
    <property type="entry name" value="REC_hyHK_CKI1_RcsC-like"/>
    <property type="match status" value="1"/>
</dbReference>
<feature type="domain" description="Histidine kinase" evidence="8">
    <location>
        <begin position="684"/>
        <end position="901"/>
    </location>
</feature>
<dbReference type="Pfam" id="PF00512">
    <property type="entry name" value="HisKA"/>
    <property type="match status" value="1"/>
</dbReference>
<feature type="transmembrane region" description="Helical" evidence="7">
    <location>
        <begin position="392"/>
        <end position="410"/>
    </location>
</feature>
<evidence type="ECO:0000256" key="5">
    <source>
        <dbReference type="ARBA" id="ARBA00022777"/>
    </source>
</evidence>
<keyword evidence="7" id="KW-0812">Transmembrane</keyword>
<dbReference type="SUPFAM" id="SSF52172">
    <property type="entry name" value="CheY-like"/>
    <property type="match status" value="1"/>
</dbReference>
<dbReference type="GO" id="GO:0009927">
    <property type="term" value="F:histidine phosphotransfer kinase activity"/>
    <property type="evidence" value="ECO:0007669"/>
    <property type="project" value="TreeGrafter"/>
</dbReference>
<evidence type="ECO:0000256" key="4">
    <source>
        <dbReference type="ARBA" id="ARBA00022679"/>
    </source>
</evidence>
<dbReference type="PANTHER" id="PTHR43047">
    <property type="entry name" value="TWO-COMPONENT HISTIDINE PROTEIN KINASE"/>
    <property type="match status" value="1"/>
</dbReference>
<keyword evidence="3 6" id="KW-0597">Phosphoprotein</keyword>
<feature type="transmembrane region" description="Helical" evidence="7">
    <location>
        <begin position="364"/>
        <end position="386"/>
    </location>
</feature>
<comment type="catalytic activity">
    <reaction evidence="1">
        <text>ATP + protein L-histidine = ADP + protein N-phospho-L-histidine.</text>
        <dbReference type="EC" id="2.7.13.3"/>
    </reaction>
</comment>
<dbReference type="Gene3D" id="3.40.50.2300">
    <property type="match status" value="1"/>
</dbReference>
<keyword evidence="4" id="KW-0808">Transferase</keyword>
<dbReference type="Gene3D" id="1.10.4160.10">
    <property type="entry name" value="Hydantoin permease"/>
    <property type="match status" value="1"/>
</dbReference>
<dbReference type="SMART" id="SM00388">
    <property type="entry name" value="HisKA"/>
    <property type="match status" value="1"/>
</dbReference>
<dbReference type="CDD" id="cd16922">
    <property type="entry name" value="HATPase_EvgS-ArcB-TorS-like"/>
    <property type="match status" value="1"/>
</dbReference>
<feature type="transmembrane region" description="Helical" evidence="7">
    <location>
        <begin position="262"/>
        <end position="291"/>
    </location>
</feature>
<evidence type="ECO:0000256" key="6">
    <source>
        <dbReference type="PROSITE-ProRule" id="PRU00169"/>
    </source>
</evidence>
<dbReference type="Gene3D" id="3.30.565.10">
    <property type="entry name" value="Histidine kinase-like ATPase, C-terminal domain"/>
    <property type="match status" value="1"/>
</dbReference>
<dbReference type="CDD" id="cd00082">
    <property type="entry name" value="HisKA"/>
    <property type="match status" value="1"/>
</dbReference>
<name>A0A0D6P5E7_9PROT</name>
<dbReference type="Pfam" id="PF02518">
    <property type="entry name" value="HATPase_c"/>
    <property type="match status" value="1"/>
</dbReference>
<keyword evidence="7" id="KW-1133">Transmembrane helix</keyword>
<dbReference type="AlphaFoldDB" id="A0A0D6P5E7"/>
<dbReference type="PANTHER" id="PTHR43047:SF72">
    <property type="entry name" value="OSMOSENSING HISTIDINE PROTEIN KINASE SLN1"/>
    <property type="match status" value="1"/>
</dbReference>
<dbReference type="InterPro" id="IPR005467">
    <property type="entry name" value="His_kinase_dom"/>
</dbReference>
<dbReference type="SMART" id="SM00387">
    <property type="entry name" value="HATPase_c"/>
    <property type="match status" value="1"/>
</dbReference>
<evidence type="ECO:0000313" key="11">
    <source>
        <dbReference type="Proteomes" id="UP000032680"/>
    </source>
</evidence>
<feature type="transmembrane region" description="Helical" evidence="7">
    <location>
        <begin position="77"/>
        <end position="99"/>
    </location>
</feature>
<accession>A0A0D6P5E7</accession>
<dbReference type="InterPro" id="IPR011006">
    <property type="entry name" value="CheY-like_superfamily"/>
</dbReference>
<keyword evidence="7" id="KW-0472">Membrane</keyword>
<dbReference type="GO" id="GO:0000155">
    <property type="term" value="F:phosphorelay sensor kinase activity"/>
    <property type="evidence" value="ECO:0007669"/>
    <property type="project" value="InterPro"/>
</dbReference>
<feature type="transmembrane region" description="Helical" evidence="7">
    <location>
        <begin position="431"/>
        <end position="449"/>
    </location>
</feature>
<protein>
    <recommendedName>
        <fullName evidence="2">histidine kinase</fullName>
        <ecNumber evidence="2">2.7.13.3</ecNumber>
    </recommendedName>
</protein>
<feature type="transmembrane region" description="Helical" evidence="7">
    <location>
        <begin position="47"/>
        <end position="71"/>
    </location>
</feature>
<dbReference type="InterPro" id="IPR003661">
    <property type="entry name" value="HisK_dim/P_dom"/>
</dbReference>
<dbReference type="Pfam" id="PF00072">
    <property type="entry name" value="Response_reg"/>
    <property type="match status" value="1"/>
</dbReference>
<proteinExistence type="predicted"/>
<dbReference type="SUPFAM" id="SSF47384">
    <property type="entry name" value="Homodimeric domain of signal transducing histidine kinase"/>
    <property type="match status" value="1"/>
</dbReference>